<keyword evidence="6" id="KW-1185">Reference proteome</keyword>
<evidence type="ECO:0000256" key="1">
    <source>
        <dbReference type="ARBA" id="ARBA00022630"/>
    </source>
</evidence>
<keyword evidence="1" id="KW-0285">Flavoprotein</keyword>
<keyword evidence="5" id="KW-0418">Kinase</keyword>
<dbReference type="Proteomes" id="UP001161390">
    <property type="component" value="Unassembled WGS sequence"/>
</dbReference>
<reference evidence="5" key="2">
    <citation type="submission" date="2023-01" db="EMBL/GenBank/DDBJ databases">
        <title>Draft genome sequence of Algimonas porphyrae strain NBRC 108216.</title>
        <authorList>
            <person name="Sun Q."/>
            <person name="Mori K."/>
        </authorList>
    </citation>
    <scope>NUCLEOTIDE SEQUENCE</scope>
    <source>
        <strain evidence="5">NBRC 108216</strain>
    </source>
</reference>
<dbReference type="PANTHER" id="PTHR47429">
    <property type="entry name" value="PROTEIN TWIN LOV 1"/>
    <property type="match status" value="1"/>
</dbReference>
<evidence type="ECO:0000313" key="5">
    <source>
        <dbReference type="EMBL" id="GLQ20453.1"/>
    </source>
</evidence>
<dbReference type="InterPro" id="IPR036890">
    <property type="entry name" value="HATPase_C_sf"/>
</dbReference>
<dbReference type="SUPFAM" id="SSF55874">
    <property type="entry name" value="ATPase domain of HSP90 chaperone/DNA topoisomerase II/histidine kinase"/>
    <property type="match status" value="1"/>
</dbReference>
<dbReference type="InterPro" id="IPR000700">
    <property type="entry name" value="PAS-assoc_C"/>
</dbReference>
<dbReference type="NCBIfam" id="TIGR00229">
    <property type="entry name" value="sensory_box"/>
    <property type="match status" value="1"/>
</dbReference>
<accession>A0ABQ5V0X2</accession>
<name>A0ABQ5V0X2_9PROT</name>
<dbReference type="InterPro" id="IPR000014">
    <property type="entry name" value="PAS"/>
</dbReference>
<comment type="caution">
    <text evidence="5">The sequence shown here is derived from an EMBL/GenBank/DDBJ whole genome shotgun (WGS) entry which is preliminary data.</text>
</comment>
<evidence type="ECO:0000256" key="3">
    <source>
        <dbReference type="ARBA" id="ARBA00022991"/>
    </source>
</evidence>
<keyword evidence="5" id="KW-0808">Transferase</keyword>
<evidence type="ECO:0000313" key="6">
    <source>
        <dbReference type="Proteomes" id="UP001161390"/>
    </source>
</evidence>
<proteinExistence type="predicted"/>
<gene>
    <name evidence="5" type="primary">lovK</name>
    <name evidence="5" type="ORF">GCM10007854_14080</name>
</gene>
<dbReference type="PROSITE" id="PS50113">
    <property type="entry name" value="PAC"/>
    <property type="match status" value="1"/>
</dbReference>
<dbReference type="Pfam" id="PF13426">
    <property type="entry name" value="PAS_9"/>
    <property type="match status" value="1"/>
</dbReference>
<keyword evidence="2" id="KW-0288">FMN</keyword>
<feature type="domain" description="PAC" evidence="4">
    <location>
        <begin position="90"/>
        <end position="144"/>
    </location>
</feature>
<dbReference type="Gene3D" id="3.30.565.10">
    <property type="entry name" value="Histidine kinase-like ATPase, C-terminal domain"/>
    <property type="match status" value="1"/>
</dbReference>
<protein>
    <submittedName>
        <fullName evidence="5">Signal transduction histidine kinase</fullName>
    </submittedName>
</protein>
<evidence type="ECO:0000256" key="2">
    <source>
        <dbReference type="ARBA" id="ARBA00022643"/>
    </source>
</evidence>
<dbReference type="EMBL" id="BSNJ01000003">
    <property type="protein sequence ID" value="GLQ20453.1"/>
    <property type="molecule type" value="Genomic_DNA"/>
</dbReference>
<dbReference type="Gene3D" id="3.30.450.20">
    <property type="entry name" value="PAS domain"/>
    <property type="match status" value="1"/>
</dbReference>
<dbReference type="GO" id="GO:0016301">
    <property type="term" value="F:kinase activity"/>
    <property type="evidence" value="ECO:0007669"/>
    <property type="project" value="UniProtKB-KW"/>
</dbReference>
<dbReference type="PANTHER" id="PTHR47429:SF2">
    <property type="entry name" value="PROTEIN TWIN LOV 1"/>
    <property type="match status" value="1"/>
</dbReference>
<dbReference type="SUPFAM" id="SSF55785">
    <property type="entry name" value="PYP-like sensor domain (PAS domain)"/>
    <property type="match status" value="1"/>
</dbReference>
<dbReference type="RefSeq" id="WP_284371071.1">
    <property type="nucleotide sequence ID" value="NZ_BSNJ01000003.1"/>
</dbReference>
<keyword evidence="3" id="KW-0157">Chromophore</keyword>
<reference evidence="5" key="1">
    <citation type="journal article" date="2014" name="Int. J. Syst. Evol. Microbiol.">
        <title>Complete genome of a new Firmicutes species belonging to the dominant human colonic microbiota ('Ruminococcus bicirculans') reveals two chromosomes and a selective capacity to utilize plant glucans.</title>
        <authorList>
            <consortium name="NISC Comparative Sequencing Program"/>
            <person name="Wegmann U."/>
            <person name="Louis P."/>
            <person name="Goesmann A."/>
            <person name="Henrissat B."/>
            <person name="Duncan S.H."/>
            <person name="Flint H.J."/>
        </authorList>
    </citation>
    <scope>NUCLEOTIDE SEQUENCE</scope>
    <source>
        <strain evidence="5">NBRC 108216</strain>
    </source>
</reference>
<dbReference type="InterPro" id="IPR035965">
    <property type="entry name" value="PAS-like_dom_sf"/>
</dbReference>
<evidence type="ECO:0000259" key="4">
    <source>
        <dbReference type="PROSITE" id="PS50113"/>
    </source>
</evidence>
<dbReference type="CDD" id="cd00130">
    <property type="entry name" value="PAS"/>
    <property type="match status" value="1"/>
</dbReference>
<organism evidence="5 6">
    <name type="scientific">Algimonas porphyrae</name>
    <dbReference type="NCBI Taxonomy" id="1128113"/>
    <lineage>
        <taxon>Bacteria</taxon>
        <taxon>Pseudomonadati</taxon>
        <taxon>Pseudomonadota</taxon>
        <taxon>Alphaproteobacteria</taxon>
        <taxon>Maricaulales</taxon>
        <taxon>Robiginitomaculaceae</taxon>
        <taxon>Algimonas</taxon>
    </lineage>
</organism>
<sequence length="347" mass="38404">MSTTRDIVLDADPPDLRMDMSGFFRTTSISFVVADPNLPDTPIVYVNRAFELTTGYSYRYVVGRNCRFLQGPDTDPDAVKNIAIALSRGEGVRQKLLNYRADGSSFINDLVITPIHDADGKLAYFVGVQRELQPNDNGLQDELRSKTIDIVRQQVQIHLSVVMELSRLHADDERDDGPVDFVSLLRRLEILDLLYANLNESSLRKELLDAGAYVSQIAAKLVAKRPQAGIRINISTEPAIVPLDIAVRLGVVLAELLESSLETSFSGMDSGNLEVSLANLDDRLELTVFDDGHGDPSASEWLESGDLTLRVIRRLLDDLHATIRAPAVDQGREIIVSVPLGPRDMRP</sequence>